<evidence type="ECO:0000313" key="3">
    <source>
        <dbReference type="EMBL" id="ORZ26893.1"/>
    </source>
</evidence>
<keyword evidence="2" id="KW-0812">Transmembrane</keyword>
<feature type="compositionally biased region" description="Basic and acidic residues" evidence="1">
    <location>
        <begin position="185"/>
        <end position="200"/>
    </location>
</feature>
<keyword evidence="4" id="KW-1185">Reference proteome</keyword>
<proteinExistence type="predicted"/>
<feature type="compositionally biased region" description="Polar residues" evidence="1">
    <location>
        <begin position="17"/>
        <end position="32"/>
    </location>
</feature>
<reference evidence="3 4" key="1">
    <citation type="submission" date="2016-07" db="EMBL/GenBank/DDBJ databases">
        <title>Pervasive Adenine N6-methylation of Active Genes in Fungi.</title>
        <authorList>
            <consortium name="DOE Joint Genome Institute"/>
            <person name="Mondo S.J."/>
            <person name="Dannebaum R.O."/>
            <person name="Kuo R.C."/>
            <person name="Labutti K."/>
            <person name="Haridas S."/>
            <person name="Kuo A."/>
            <person name="Salamov A."/>
            <person name="Ahrendt S.R."/>
            <person name="Lipzen A."/>
            <person name="Sullivan W."/>
            <person name="Andreopoulos W.B."/>
            <person name="Clum A."/>
            <person name="Lindquist E."/>
            <person name="Daum C."/>
            <person name="Ramamoorthy G.K."/>
            <person name="Gryganskyi A."/>
            <person name="Culley D."/>
            <person name="Magnuson J.K."/>
            <person name="James T.Y."/>
            <person name="O'Malley M.A."/>
            <person name="Stajich J.E."/>
            <person name="Spatafora J.W."/>
            <person name="Visel A."/>
            <person name="Grigoriev I.V."/>
        </authorList>
    </citation>
    <scope>NUCLEOTIDE SEQUENCE [LARGE SCALE GENOMIC DNA]</scope>
    <source>
        <strain evidence="3 4">NRRL 3116</strain>
    </source>
</reference>
<feature type="region of interest" description="Disordered" evidence="1">
    <location>
        <begin position="383"/>
        <end position="409"/>
    </location>
</feature>
<evidence type="ECO:0000313" key="4">
    <source>
        <dbReference type="Proteomes" id="UP000193648"/>
    </source>
</evidence>
<evidence type="ECO:0000256" key="2">
    <source>
        <dbReference type="SAM" id="Phobius"/>
    </source>
</evidence>
<dbReference type="GeneID" id="33570362"/>
<dbReference type="EMBL" id="MCFF01000005">
    <property type="protein sequence ID" value="ORZ26893.1"/>
    <property type="molecule type" value="Genomic_DNA"/>
</dbReference>
<sequence>MLHHDLEALHYKKPKSKPTQASATGYSSSARSPDPTSIFISIPVIPYTPTITSTTKPRSTSKPSETPRSTSCPTLFCQPSSHTCPPCQSGYTCRLDVIDSSCQCPVASCVKADSVTGENIDRDLSPSSGTSTSKAVLPVALGCIAGLVIFAAILFLFIWHRRKGRKAATGPIRLKDEEDRINERETEAARDPFNNSDKKLNHNSVHGKNDQKDVIQIAYIPSVPNVDLTKICEIEMLGGAPQAPFADKGSSLASRISTSSLDEAIVLGVNQNVVPKVYKLNTIKANNSDLIQRSNSLHASNSIKRARSQKRALASRKQAEAANEDEQKDASGDSSNTKQQEVQQQYTPAVFVTAPSVRSSAQSTASATWKPKHFSIVVEPRPLNPSYYTRQSSSSPPSPKLVQSPTDTADIDSDPAIHSYILPSPSPSVSITAPKSFASMKSPSLSMLPLASSPPHSVEPQGRAHSKINVEESLRDEDNHGTSWVEIDLSTPIKNSFDVKFDIIKPPRSIAPSSSFSTHPGAR</sequence>
<feature type="transmembrane region" description="Helical" evidence="2">
    <location>
        <begin position="135"/>
        <end position="159"/>
    </location>
</feature>
<organism evidence="3 4">
    <name type="scientific">Lobosporangium transversale</name>
    <dbReference type="NCBI Taxonomy" id="64571"/>
    <lineage>
        <taxon>Eukaryota</taxon>
        <taxon>Fungi</taxon>
        <taxon>Fungi incertae sedis</taxon>
        <taxon>Mucoromycota</taxon>
        <taxon>Mortierellomycotina</taxon>
        <taxon>Mortierellomycetes</taxon>
        <taxon>Mortierellales</taxon>
        <taxon>Mortierellaceae</taxon>
        <taxon>Lobosporangium</taxon>
    </lineage>
</organism>
<dbReference type="InParanoid" id="A0A1Y2GZJ6"/>
<feature type="region of interest" description="Disordered" evidence="1">
    <location>
        <begin position="300"/>
        <end position="344"/>
    </location>
</feature>
<accession>A0A1Y2GZJ6</accession>
<comment type="caution">
    <text evidence="3">The sequence shown here is derived from an EMBL/GenBank/DDBJ whole genome shotgun (WGS) entry which is preliminary data.</text>
</comment>
<feature type="region of interest" description="Disordered" evidence="1">
    <location>
        <begin position="1"/>
        <end position="32"/>
    </location>
</feature>
<feature type="compositionally biased region" description="Basic residues" evidence="1">
    <location>
        <begin position="304"/>
        <end position="314"/>
    </location>
</feature>
<dbReference type="RefSeq" id="XP_021884640.1">
    <property type="nucleotide sequence ID" value="XM_022028519.1"/>
</dbReference>
<feature type="compositionally biased region" description="Basic and acidic residues" evidence="1">
    <location>
        <begin position="1"/>
        <end position="10"/>
    </location>
</feature>
<feature type="compositionally biased region" description="Polar residues" evidence="1">
    <location>
        <begin position="332"/>
        <end position="344"/>
    </location>
</feature>
<evidence type="ECO:0008006" key="5">
    <source>
        <dbReference type="Google" id="ProtNLM"/>
    </source>
</evidence>
<keyword evidence="2" id="KW-0472">Membrane</keyword>
<feature type="region of interest" description="Disordered" evidence="1">
    <location>
        <begin position="185"/>
        <end position="206"/>
    </location>
</feature>
<evidence type="ECO:0000256" key="1">
    <source>
        <dbReference type="SAM" id="MobiDB-lite"/>
    </source>
</evidence>
<gene>
    <name evidence="3" type="ORF">BCR41DRAFT_392929</name>
</gene>
<feature type="region of interest" description="Disordered" evidence="1">
    <location>
        <begin position="50"/>
        <end position="70"/>
    </location>
</feature>
<dbReference type="Proteomes" id="UP000193648">
    <property type="component" value="Unassembled WGS sequence"/>
</dbReference>
<protein>
    <recommendedName>
        <fullName evidence="5">Membrane anchor Opy2 N-terminal domain-containing protein</fullName>
    </recommendedName>
</protein>
<keyword evidence="2" id="KW-1133">Transmembrane helix</keyword>
<dbReference type="OrthoDB" id="2449807at2759"/>
<name>A0A1Y2GZJ6_9FUNG</name>
<dbReference type="STRING" id="64571.A0A1Y2GZJ6"/>
<feature type="compositionally biased region" description="Polar residues" evidence="1">
    <location>
        <begin position="386"/>
        <end position="407"/>
    </location>
</feature>
<dbReference type="AlphaFoldDB" id="A0A1Y2GZJ6"/>